<reference evidence="12" key="2">
    <citation type="journal article" date="2013" name="Biotechnol. Biofuels">
        <title>Mining for hemicellulases in the fungus-growing termite Pseudacanthotermes militaris using functional metagenomics.</title>
        <authorList>
            <person name="Bastien G."/>
            <person name="Arnal G."/>
            <person name="Bozonnet S."/>
            <person name="Laguerre S."/>
            <person name="Ferreira F."/>
            <person name="Faure R."/>
            <person name="Henrissat B."/>
            <person name="Lefevre F."/>
            <person name="Robe P."/>
            <person name="Bouchez O."/>
            <person name="Noirot C."/>
            <person name="Dumon C."/>
            <person name="O'Donohue M."/>
        </authorList>
    </citation>
    <scope>NUCLEOTIDE SEQUENCE</scope>
</reference>
<evidence type="ECO:0000256" key="4">
    <source>
        <dbReference type="ARBA" id="ARBA00022475"/>
    </source>
</evidence>
<dbReference type="Gene3D" id="1.10.1200.120">
    <property type="entry name" value="Large-conductance mechanosensitive channel, MscL, domain 1"/>
    <property type="match status" value="1"/>
</dbReference>
<feature type="transmembrane region" description="Helical" evidence="10">
    <location>
        <begin position="79"/>
        <end position="98"/>
    </location>
</feature>
<evidence type="ECO:0000256" key="10">
    <source>
        <dbReference type="SAM" id="Phobius"/>
    </source>
</evidence>
<evidence type="ECO:0000256" key="5">
    <source>
        <dbReference type="ARBA" id="ARBA00022692"/>
    </source>
</evidence>
<dbReference type="SUPFAM" id="SSF81330">
    <property type="entry name" value="Gated mechanosensitive channel"/>
    <property type="match status" value="1"/>
</dbReference>
<dbReference type="PROSITE" id="PS01327">
    <property type="entry name" value="MSCL"/>
    <property type="match status" value="1"/>
</dbReference>
<dbReference type="InterPro" id="IPR001185">
    <property type="entry name" value="MS_channel"/>
</dbReference>
<dbReference type="EMBL" id="HF548331">
    <property type="protein sequence ID" value="CCO21832.1"/>
    <property type="molecule type" value="Genomic_DNA"/>
</dbReference>
<keyword evidence="5 10" id="KW-0812">Transmembrane</keyword>
<feature type="transmembrane region" description="Helical" evidence="10">
    <location>
        <begin position="20"/>
        <end position="42"/>
    </location>
</feature>
<comment type="similarity">
    <text evidence="2">Belongs to the MscL family.</text>
</comment>
<keyword evidence="6 10" id="KW-1133">Transmembrane helix</keyword>
<evidence type="ECO:0000256" key="9">
    <source>
        <dbReference type="ARBA" id="ARBA00023303"/>
    </source>
</evidence>
<dbReference type="PANTHER" id="PTHR30266:SF2">
    <property type="entry name" value="LARGE-CONDUCTANCE MECHANOSENSITIVE CHANNEL"/>
    <property type="match status" value="1"/>
</dbReference>
<dbReference type="NCBIfam" id="NF001843">
    <property type="entry name" value="PRK00567.1-4"/>
    <property type="match status" value="1"/>
</dbReference>
<dbReference type="AlphaFoldDB" id="S0DGN9"/>
<evidence type="ECO:0000313" key="13">
    <source>
        <dbReference type="EMBL" id="CCO21832.1"/>
    </source>
</evidence>
<keyword evidence="9" id="KW-0407">Ion channel</keyword>
<keyword evidence="8 10" id="KW-0472">Membrane</keyword>
<proteinExistence type="inferred from homology"/>
<comment type="subcellular location">
    <subcellularLocation>
        <location evidence="1">Cell membrane</location>
        <topology evidence="1">Multi-pass membrane protein</topology>
    </subcellularLocation>
</comment>
<name>S0DGN9_9ZZZZ</name>
<dbReference type="NCBIfam" id="TIGR00220">
    <property type="entry name" value="mscL"/>
    <property type="match status" value="1"/>
</dbReference>
<organism evidence="12">
    <name type="scientific">termite gut metagenome</name>
    <dbReference type="NCBI Taxonomy" id="433724"/>
    <lineage>
        <taxon>unclassified sequences</taxon>
        <taxon>metagenomes</taxon>
        <taxon>organismal metagenomes</taxon>
    </lineage>
</organism>
<dbReference type="Pfam" id="PF01741">
    <property type="entry name" value="MscL"/>
    <property type="match status" value="1"/>
</dbReference>
<dbReference type="InterPro" id="IPR036019">
    <property type="entry name" value="MscL_channel"/>
</dbReference>
<protein>
    <submittedName>
        <fullName evidence="12">Putative large conductance mechanosensitive channel</fullName>
    </submittedName>
</protein>
<evidence type="ECO:0000313" key="12">
    <source>
        <dbReference type="EMBL" id="CCO21721.1"/>
    </source>
</evidence>
<keyword evidence="4" id="KW-1003">Cell membrane</keyword>
<dbReference type="PANTHER" id="PTHR30266">
    <property type="entry name" value="MECHANOSENSITIVE CHANNEL MSCL"/>
    <property type="match status" value="1"/>
</dbReference>
<dbReference type="EMBL" id="HF548305">
    <property type="protein sequence ID" value="CCO21481.1"/>
    <property type="molecule type" value="Genomic_DNA"/>
</dbReference>
<keyword evidence="7" id="KW-0406">Ion transport</keyword>
<evidence type="ECO:0000256" key="7">
    <source>
        <dbReference type="ARBA" id="ARBA00023065"/>
    </source>
</evidence>
<dbReference type="GO" id="GO:0008381">
    <property type="term" value="F:mechanosensitive monoatomic ion channel activity"/>
    <property type="evidence" value="ECO:0007669"/>
    <property type="project" value="InterPro"/>
</dbReference>
<evidence type="ECO:0000256" key="3">
    <source>
        <dbReference type="ARBA" id="ARBA00022448"/>
    </source>
</evidence>
<reference evidence="12" key="1">
    <citation type="submission" date="2012-10" db="EMBL/GenBank/DDBJ databases">
        <authorList>
            <person name="Sandrine L."/>
        </authorList>
    </citation>
    <scope>NUCLEOTIDE SEQUENCE</scope>
</reference>
<dbReference type="GO" id="GO:0005886">
    <property type="term" value="C:plasma membrane"/>
    <property type="evidence" value="ECO:0007669"/>
    <property type="project" value="UniProtKB-SubCell"/>
</dbReference>
<evidence type="ECO:0000256" key="1">
    <source>
        <dbReference type="ARBA" id="ARBA00004651"/>
    </source>
</evidence>
<accession>S0DGN9</accession>
<evidence type="ECO:0000256" key="6">
    <source>
        <dbReference type="ARBA" id="ARBA00022989"/>
    </source>
</evidence>
<dbReference type="HAMAP" id="MF_00115">
    <property type="entry name" value="MscL"/>
    <property type="match status" value="1"/>
</dbReference>
<evidence type="ECO:0000256" key="8">
    <source>
        <dbReference type="ARBA" id="ARBA00023136"/>
    </source>
</evidence>
<evidence type="ECO:0000256" key="2">
    <source>
        <dbReference type="ARBA" id="ARBA00007254"/>
    </source>
</evidence>
<dbReference type="InterPro" id="IPR019823">
    <property type="entry name" value="Mechanosensitive_channel_CS"/>
</dbReference>
<dbReference type="InterPro" id="IPR037673">
    <property type="entry name" value="MSC/AndL"/>
</dbReference>
<dbReference type="EMBL" id="HF548320">
    <property type="protein sequence ID" value="CCO21721.1"/>
    <property type="molecule type" value="Genomic_DNA"/>
</dbReference>
<gene>
    <name evidence="13" type="ORF">BN138_1020</name>
    <name evidence="11" type="ORF">BN138_669</name>
    <name evidence="12" type="ORF">BN138_909</name>
</gene>
<dbReference type="PRINTS" id="PR01264">
    <property type="entry name" value="MECHCHANNEL"/>
</dbReference>
<keyword evidence="3" id="KW-0813">Transport</keyword>
<evidence type="ECO:0000313" key="11">
    <source>
        <dbReference type="EMBL" id="CCO21481.1"/>
    </source>
</evidence>
<sequence>MGFLQEFKNFALKGNVMDMAVGVIIGGAFQKIISSVVGDILMPPLGMLLGKTHFGDLAVTLNPHAVATGATPVLWKYGAFIQTCIDFFILALCVFLLVKAINMLRTKHAETPAPPAPPTKEETLLTEIRDLLAKDSKHK</sequence>